<accession>A0A8E2EGJ7</accession>
<sequence length="443" mass="48686">MVALDPILKKAYWTLAALGGFYAIFILFLINPTFQRHSLYAHKFHTGYYGYLHNVSNPESFGFARNQITPFNLSTPDEETLYCWHILPLDVYAKHEREITAQPSGAVADLTQTVGYRLLKEDPQSRVVVNFHGVCPTLPFPFPSHTNPTPSQLTHPQNAGHVAQGWRTGTYASLTTLPHTHILTCDYRGFGHSTGIPSEAGLITDGIALVSYVLNTLSHPSTRTLLLGQSLGTAVTSAVSLYYTSPQSSLLPAAIISAESQETYRFAGVVLVAPFPSIPLLLRTYRIRGLIPILSPLRPYPYLSSLLEARIIDKWPSGARLVALVKAARETGLGVRVTIVHARDDADINWKLGEDVYAGMEMAMVGDAGVAKTEERKSVVGFERVTRGAVVYRAVEDWPVDGRGVDGGRVVELEVVRYGGHNRVVTYSPVTLAVMRAFDSVHD</sequence>
<dbReference type="PANTHER" id="PTHR12277">
    <property type="entry name" value="ALPHA/BETA HYDROLASE DOMAIN-CONTAINING PROTEIN"/>
    <property type="match status" value="1"/>
</dbReference>
<dbReference type="PANTHER" id="PTHR12277:SF81">
    <property type="entry name" value="PROTEIN ABHD13"/>
    <property type="match status" value="1"/>
</dbReference>
<proteinExistence type="predicted"/>
<keyword evidence="1" id="KW-0472">Membrane</keyword>
<dbReference type="Proteomes" id="UP000250266">
    <property type="component" value="Unassembled WGS sequence"/>
</dbReference>
<protein>
    <recommendedName>
        <fullName evidence="2">AB hydrolase-1 domain-containing protein</fullName>
    </recommendedName>
</protein>
<keyword evidence="4" id="KW-1185">Reference proteome</keyword>
<dbReference type="AlphaFoldDB" id="A0A8E2EGJ7"/>
<evidence type="ECO:0000256" key="1">
    <source>
        <dbReference type="SAM" id="Phobius"/>
    </source>
</evidence>
<dbReference type="OrthoDB" id="446723at2759"/>
<evidence type="ECO:0000313" key="3">
    <source>
        <dbReference type="EMBL" id="OCK83468.1"/>
    </source>
</evidence>
<feature type="domain" description="AB hydrolase-1" evidence="2">
    <location>
        <begin position="160"/>
        <end position="323"/>
    </location>
</feature>
<gene>
    <name evidence="3" type="ORF">K432DRAFT_440812</name>
</gene>
<reference evidence="3 4" key="1">
    <citation type="journal article" date="2016" name="Nat. Commun.">
        <title>Ectomycorrhizal ecology is imprinted in the genome of the dominant symbiotic fungus Cenococcum geophilum.</title>
        <authorList>
            <consortium name="DOE Joint Genome Institute"/>
            <person name="Peter M."/>
            <person name="Kohler A."/>
            <person name="Ohm R.A."/>
            <person name="Kuo A."/>
            <person name="Krutzmann J."/>
            <person name="Morin E."/>
            <person name="Arend M."/>
            <person name="Barry K.W."/>
            <person name="Binder M."/>
            <person name="Choi C."/>
            <person name="Clum A."/>
            <person name="Copeland A."/>
            <person name="Grisel N."/>
            <person name="Haridas S."/>
            <person name="Kipfer T."/>
            <person name="LaButti K."/>
            <person name="Lindquist E."/>
            <person name="Lipzen A."/>
            <person name="Maire R."/>
            <person name="Meier B."/>
            <person name="Mihaltcheva S."/>
            <person name="Molinier V."/>
            <person name="Murat C."/>
            <person name="Poggeler S."/>
            <person name="Quandt C.A."/>
            <person name="Sperisen C."/>
            <person name="Tritt A."/>
            <person name="Tisserant E."/>
            <person name="Crous P.W."/>
            <person name="Henrissat B."/>
            <person name="Nehls U."/>
            <person name="Egli S."/>
            <person name="Spatafora J.W."/>
            <person name="Grigoriev I.V."/>
            <person name="Martin F.M."/>
        </authorList>
    </citation>
    <scope>NUCLEOTIDE SEQUENCE [LARGE SCALE GENOMIC DNA]</scope>
    <source>
        <strain evidence="3 4">CBS 459.81</strain>
    </source>
</reference>
<keyword evidence="1" id="KW-0812">Transmembrane</keyword>
<dbReference type="SUPFAM" id="SSF53474">
    <property type="entry name" value="alpha/beta-Hydrolases"/>
    <property type="match status" value="1"/>
</dbReference>
<evidence type="ECO:0000313" key="4">
    <source>
        <dbReference type="Proteomes" id="UP000250266"/>
    </source>
</evidence>
<name>A0A8E2EGJ7_9PEZI</name>
<dbReference type="Gene3D" id="3.40.50.1820">
    <property type="entry name" value="alpha/beta hydrolase"/>
    <property type="match status" value="1"/>
</dbReference>
<feature type="transmembrane region" description="Helical" evidence="1">
    <location>
        <begin position="12"/>
        <end position="30"/>
    </location>
</feature>
<keyword evidence="1" id="KW-1133">Transmembrane helix</keyword>
<dbReference type="EMBL" id="KV744860">
    <property type="protein sequence ID" value="OCK83468.1"/>
    <property type="molecule type" value="Genomic_DNA"/>
</dbReference>
<dbReference type="InterPro" id="IPR029058">
    <property type="entry name" value="AB_hydrolase_fold"/>
</dbReference>
<dbReference type="InterPro" id="IPR000073">
    <property type="entry name" value="AB_hydrolase_1"/>
</dbReference>
<organism evidence="3 4">
    <name type="scientific">Lepidopterella palustris CBS 459.81</name>
    <dbReference type="NCBI Taxonomy" id="1314670"/>
    <lineage>
        <taxon>Eukaryota</taxon>
        <taxon>Fungi</taxon>
        <taxon>Dikarya</taxon>
        <taxon>Ascomycota</taxon>
        <taxon>Pezizomycotina</taxon>
        <taxon>Dothideomycetes</taxon>
        <taxon>Pleosporomycetidae</taxon>
        <taxon>Mytilinidiales</taxon>
        <taxon>Argynnaceae</taxon>
        <taxon>Lepidopterella</taxon>
    </lineage>
</organism>
<evidence type="ECO:0000259" key="2">
    <source>
        <dbReference type="Pfam" id="PF12697"/>
    </source>
</evidence>
<dbReference type="Pfam" id="PF12697">
    <property type="entry name" value="Abhydrolase_6"/>
    <property type="match status" value="1"/>
</dbReference>